<evidence type="ECO:0000313" key="1">
    <source>
        <dbReference type="EMBL" id="PAN36511.1"/>
    </source>
</evidence>
<dbReference type="Proteomes" id="UP000243499">
    <property type="component" value="Chromosome 6"/>
</dbReference>
<gene>
    <name evidence="1" type="ORF">PAHAL_6G289000</name>
</gene>
<sequence>MPVYAGRVTRIPRVSYEAETPGGVGRVGRDGDMLWLGFRPGGLPKGINRWDHPLRSGLLLCLCCVCPRFA</sequence>
<proteinExistence type="predicted"/>
<accession>A0A2S3I4D2</accession>
<name>A0A2S3I4D2_9POAL</name>
<dbReference type="Gramene" id="PAN36511">
    <property type="protein sequence ID" value="PAN36511"/>
    <property type="gene ID" value="PAHAL_6G289000"/>
</dbReference>
<dbReference type="EMBL" id="CM008051">
    <property type="protein sequence ID" value="PAN36511.1"/>
    <property type="molecule type" value="Genomic_DNA"/>
</dbReference>
<reference evidence="1" key="1">
    <citation type="submission" date="2018-04" db="EMBL/GenBank/DDBJ databases">
        <title>WGS assembly of Panicum hallii.</title>
        <authorList>
            <person name="Lovell J."/>
            <person name="Jenkins J."/>
            <person name="Lowry D."/>
            <person name="Mamidi S."/>
            <person name="Sreedasyam A."/>
            <person name="Weng X."/>
            <person name="Barry K."/>
            <person name="Bonette J."/>
            <person name="Campitelli B."/>
            <person name="Daum C."/>
            <person name="Gordon S."/>
            <person name="Gould B."/>
            <person name="Lipzen A."/>
            <person name="Macqueen A."/>
            <person name="Palacio-Mejia J."/>
            <person name="Plott C."/>
            <person name="Shakirov E."/>
            <person name="Shu S."/>
            <person name="Yoshinaga Y."/>
            <person name="Zane M."/>
            <person name="Rokhsar D."/>
            <person name="Grimwood J."/>
            <person name="Schmutz J."/>
            <person name="Juenger T."/>
        </authorList>
    </citation>
    <scope>NUCLEOTIDE SEQUENCE [LARGE SCALE GENOMIC DNA]</scope>
    <source>
        <strain evidence="1">FIL2</strain>
    </source>
</reference>
<protein>
    <submittedName>
        <fullName evidence="1">Uncharacterized protein</fullName>
    </submittedName>
</protein>
<organism evidence="1">
    <name type="scientific">Panicum hallii</name>
    <dbReference type="NCBI Taxonomy" id="206008"/>
    <lineage>
        <taxon>Eukaryota</taxon>
        <taxon>Viridiplantae</taxon>
        <taxon>Streptophyta</taxon>
        <taxon>Embryophyta</taxon>
        <taxon>Tracheophyta</taxon>
        <taxon>Spermatophyta</taxon>
        <taxon>Magnoliopsida</taxon>
        <taxon>Liliopsida</taxon>
        <taxon>Poales</taxon>
        <taxon>Poaceae</taxon>
        <taxon>PACMAD clade</taxon>
        <taxon>Panicoideae</taxon>
        <taxon>Panicodae</taxon>
        <taxon>Paniceae</taxon>
        <taxon>Panicinae</taxon>
        <taxon>Panicum</taxon>
        <taxon>Panicum sect. Panicum</taxon>
    </lineage>
</organism>
<dbReference type="AlphaFoldDB" id="A0A2S3I4D2"/>